<dbReference type="AlphaFoldDB" id="A0A847S7J2"/>
<comment type="caution">
    <text evidence="2">The sequence shown here is derived from an EMBL/GenBank/DDBJ whole genome shotgun (WGS) entry which is preliminary data.</text>
</comment>
<feature type="domain" description="GP-PDE" evidence="1">
    <location>
        <begin position="9"/>
        <end position="247"/>
    </location>
</feature>
<evidence type="ECO:0000313" key="3">
    <source>
        <dbReference type="Proteomes" id="UP000587991"/>
    </source>
</evidence>
<gene>
    <name evidence="2" type="primary">ugpQ</name>
    <name evidence="2" type="ORF">HF682_00330</name>
</gene>
<keyword evidence="3" id="KW-1185">Reference proteome</keyword>
<evidence type="ECO:0000259" key="1">
    <source>
        <dbReference type="PROSITE" id="PS51704"/>
    </source>
</evidence>
<dbReference type="InterPro" id="IPR017946">
    <property type="entry name" value="PLC-like_Pdiesterase_TIM-brl"/>
</dbReference>
<protein>
    <submittedName>
        <fullName evidence="2">Glycerophosphodiester phosphodiesterase</fullName>
        <ecNumber evidence="2">3.1.4.46</ecNumber>
    </submittedName>
</protein>
<dbReference type="PANTHER" id="PTHR46211">
    <property type="entry name" value="GLYCEROPHOSPHORYL DIESTER PHOSPHODIESTERASE"/>
    <property type="match status" value="1"/>
</dbReference>
<dbReference type="GO" id="GO:0006629">
    <property type="term" value="P:lipid metabolic process"/>
    <property type="evidence" value="ECO:0007669"/>
    <property type="project" value="InterPro"/>
</dbReference>
<dbReference type="EC" id="3.1.4.46" evidence="2"/>
<dbReference type="RefSeq" id="WP_168875274.1">
    <property type="nucleotide sequence ID" value="NZ_JABAIM010000001.1"/>
</dbReference>
<dbReference type="Proteomes" id="UP000587991">
    <property type="component" value="Unassembled WGS sequence"/>
</dbReference>
<dbReference type="NCBIfam" id="NF006989">
    <property type="entry name" value="PRK09454.1"/>
    <property type="match status" value="1"/>
</dbReference>
<accession>A0A847S7J2</accession>
<keyword evidence="2" id="KW-0378">Hydrolase</keyword>
<sequence length="251" mass="27834">MTLQAWPYPALFAHRGGGYLAPENTLPGMAEAVARGFHAVEFDVKLSSDNHTFLLHDDSIDRTSNGRGLAARMTLAELQQADAGSWHGSRFAGTVFPRFAEVARYCQQHGLRANVEIKPCPGRDRETGEQVAREAAQLWAGQPVPPLLSSFSWEALVAARDAAPHLPRGWLVEEWPEDWEARLRELGCLSFNCDYLILTAERVAAIKAAGYRVMAYTVNDADRARELLSWGVDGLFTDALDSLREAILRQD</sequence>
<dbReference type="Pfam" id="PF03009">
    <property type="entry name" value="GDPD"/>
    <property type="match status" value="1"/>
</dbReference>
<dbReference type="SUPFAM" id="SSF51695">
    <property type="entry name" value="PLC-like phosphodiesterases"/>
    <property type="match status" value="1"/>
</dbReference>
<dbReference type="GO" id="GO:0008889">
    <property type="term" value="F:glycerophosphodiester phosphodiesterase activity"/>
    <property type="evidence" value="ECO:0007669"/>
    <property type="project" value="UniProtKB-EC"/>
</dbReference>
<dbReference type="EMBL" id="JABAIM010000001">
    <property type="protein sequence ID" value="NLR73606.1"/>
    <property type="molecule type" value="Genomic_DNA"/>
</dbReference>
<dbReference type="PROSITE" id="PS51704">
    <property type="entry name" value="GP_PDE"/>
    <property type="match status" value="1"/>
</dbReference>
<dbReference type="InterPro" id="IPR030395">
    <property type="entry name" value="GP_PDE_dom"/>
</dbReference>
<organism evidence="2 3">
    <name type="scientific">Leeia aquatica</name>
    <dbReference type="NCBI Taxonomy" id="2725557"/>
    <lineage>
        <taxon>Bacteria</taxon>
        <taxon>Pseudomonadati</taxon>
        <taxon>Pseudomonadota</taxon>
        <taxon>Betaproteobacteria</taxon>
        <taxon>Neisseriales</taxon>
        <taxon>Leeiaceae</taxon>
        <taxon>Leeia</taxon>
    </lineage>
</organism>
<name>A0A847S7J2_9NEIS</name>
<proteinExistence type="predicted"/>
<reference evidence="2 3" key="1">
    <citation type="submission" date="2020-04" db="EMBL/GenBank/DDBJ databases">
        <title>Draft genome of Leeia sp. IMCC25680.</title>
        <authorList>
            <person name="Song J."/>
            <person name="Cho J.-C."/>
        </authorList>
    </citation>
    <scope>NUCLEOTIDE SEQUENCE [LARGE SCALE GENOMIC DNA]</scope>
    <source>
        <strain evidence="2 3">IMCC25680</strain>
    </source>
</reference>
<dbReference type="CDD" id="cd08562">
    <property type="entry name" value="GDPD_EcUgpQ_like"/>
    <property type="match status" value="1"/>
</dbReference>
<evidence type="ECO:0000313" key="2">
    <source>
        <dbReference type="EMBL" id="NLR73606.1"/>
    </source>
</evidence>
<dbReference type="Gene3D" id="3.20.20.190">
    <property type="entry name" value="Phosphatidylinositol (PI) phosphodiesterase"/>
    <property type="match status" value="1"/>
</dbReference>
<dbReference type="PANTHER" id="PTHR46211:SF1">
    <property type="entry name" value="GLYCEROPHOSPHODIESTER PHOSPHODIESTERASE, CYTOPLASMIC"/>
    <property type="match status" value="1"/>
</dbReference>